<dbReference type="GeneID" id="19015429"/>
<accession>K8EXP4</accession>
<evidence type="ECO:0000313" key="2">
    <source>
        <dbReference type="Proteomes" id="UP000198341"/>
    </source>
</evidence>
<evidence type="ECO:0000313" key="1">
    <source>
        <dbReference type="EMBL" id="CCO17250.1"/>
    </source>
</evidence>
<dbReference type="RefSeq" id="XP_007512650.1">
    <property type="nucleotide sequence ID" value="XM_007512588.1"/>
</dbReference>
<keyword evidence="2" id="KW-1185">Reference proteome</keyword>
<protein>
    <submittedName>
        <fullName evidence="1">Uncharacterized protein</fullName>
    </submittedName>
</protein>
<gene>
    <name evidence="1" type="ORF">Bathy06g04480</name>
</gene>
<dbReference type="STRING" id="41875.K8EXP4"/>
<dbReference type="KEGG" id="bpg:Bathy06g04480"/>
<sequence>MSRKHKERHKEGRFGGGRLEIDFGDTIIVHAISRGTRYKPQFSPSALLFLFHRNALFSSTTKEVGGDDNDDDDDTIIETRTKKMMETFHPLMRHIFASSKCASCVHAIDFSSNINNNNKIEDDVDGRKKTSKQLHNVLKRINAKDRAISIAFGSKESLIVLNALMQHDKMESVMSVVLINPIPTNDDASSSSSSSREFAKACEEIREGAIGTVKMFVVLSSRGEEYVRERERIERIFVESASRNEDVSVLVKGEGAKLGEAVADAVRERDASGSTIHGLSNRVDEWILETEKASENYAELFVSKITFEHNKYDKQIEQVCVECTETYSEALGNKEREIKIAEVEEEEEDEEDPPPVVYLARRPFDSRKLFLMLRKEYGKVSFTEDLDLDDDDNNNKDKINATATLLSSSLRSQGVVWVNSRLTTPLQWLHKHSEPVRVYAVNEKPWFKDDADEDDDEQKRKQLLFRRSFSLCGDRRNHLVFEGVKDAEKLREMLDACLCEYDTAFDGDDFCEKKEANFFIACQQVWESVPDTMERCGVIAEGRGGAGCVALMQQKERVFLKDKTSSSLLSQDKLSAKEDVEEKEEQKEGKKLLPLGGKIGVRVPEAFLRPTKQQGETKVFSNNRNLTGHYFPKMPCLACGSPWWIGDGGWNSTCANCGEDDRCYGLDQMPLRQFRGKHRTFCEMVLSMDVCRDD</sequence>
<dbReference type="Proteomes" id="UP000198341">
    <property type="component" value="Chromosome 6"/>
</dbReference>
<organism evidence="1 2">
    <name type="scientific">Bathycoccus prasinos</name>
    <dbReference type="NCBI Taxonomy" id="41875"/>
    <lineage>
        <taxon>Eukaryota</taxon>
        <taxon>Viridiplantae</taxon>
        <taxon>Chlorophyta</taxon>
        <taxon>Mamiellophyceae</taxon>
        <taxon>Mamiellales</taxon>
        <taxon>Bathycoccaceae</taxon>
        <taxon>Bathycoccus</taxon>
    </lineage>
</organism>
<name>K8EXP4_9CHLO</name>
<proteinExistence type="predicted"/>
<dbReference type="PANTHER" id="PTHR43603:SF1">
    <property type="entry name" value="ZINC-REGULATED GTPASE METALLOPROTEIN ACTIVATOR 1"/>
    <property type="match status" value="1"/>
</dbReference>
<dbReference type="EMBL" id="FO082273">
    <property type="protein sequence ID" value="CCO17250.1"/>
    <property type="molecule type" value="Genomic_DNA"/>
</dbReference>
<dbReference type="AlphaFoldDB" id="K8EXP4"/>
<dbReference type="PANTHER" id="PTHR43603">
    <property type="entry name" value="COBW DOMAIN-CONTAINING PROTEIN DDB_G0274527"/>
    <property type="match status" value="1"/>
</dbReference>
<dbReference type="OrthoDB" id="272672at2759"/>
<dbReference type="InterPro" id="IPR051927">
    <property type="entry name" value="Zn_Chap_cDPG_Synth"/>
</dbReference>
<reference evidence="1 2" key="1">
    <citation type="submission" date="2011-10" db="EMBL/GenBank/DDBJ databases">
        <authorList>
            <person name="Genoscope - CEA"/>
        </authorList>
    </citation>
    <scope>NUCLEOTIDE SEQUENCE [LARGE SCALE GENOMIC DNA]</scope>
    <source>
        <strain evidence="1 2">RCC 1105</strain>
    </source>
</reference>